<accession>A0ABY7D0J1</accession>
<evidence type="ECO:0000313" key="2">
    <source>
        <dbReference type="EMBL" id="WAQ90946.1"/>
    </source>
</evidence>
<protein>
    <submittedName>
        <fullName evidence="2">Uncharacterized protein</fullName>
    </submittedName>
</protein>
<name>A0ABY7D0J1_9BASI</name>
<feature type="region of interest" description="Disordered" evidence="1">
    <location>
        <begin position="1"/>
        <end position="29"/>
    </location>
</feature>
<dbReference type="GeneID" id="77803429"/>
<organism evidence="2 3">
    <name type="scientific">Puccinia triticina</name>
    <dbReference type="NCBI Taxonomy" id="208348"/>
    <lineage>
        <taxon>Eukaryota</taxon>
        <taxon>Fungi</taxon>
        <taxon>Dikarya</taxon>
        <taxon>Basidiomycota</taxon>
        <taxon>Pucciniomycotina</taxon>
        <taxon>Pucciniomycetes</taxon>
        <taxon>Pucciniales</taxon>
        <taxon>Pucciniaceae</taxon>
        <taxon>Puccinia</taxon>
    </lineage>
</organism>
<dbReference type="RefSeq" id="XP_053026501.1">
    <property type="nucleotide sequence ID" value="XM_053162534.1"/>
</dbReference>
<keyword evidence="3" id="KW-1185">Reference proteome</keyword>
<dbReference type="Proteomes" id="UP001164743">
    <property type="component" value="Chromosome 13A"/>
</dbReference>
<reference evidence="2" key="1">
    <citation type="submission" date="2022-10" db="EMBL/GenBank/DDBJ databases">
        <title>Puccinia triticina Genome sequencing and assembly.</title>
        <authorList>
            <person name="Li C."/>
        </authorList>
    </citation>
    <scope>NUCLEOTIDE SEQUENCE</scope>
    <source>
        <strain evidence="2">Pt15</strain>
    </source>
</reference>
<proteinExistence type="predicted"/>
<evidence type="ECO:0000256" key="1">
    <source>
        <dbReference type="SAM" id="MobiDB-lite"/>
    </source>
</evidence>
<dbReference type="EMBL" id="CP110433">
    <property type="protein sequence ID" value="WAQ90946.1"/>
    <property type="molecule type" value="Genomic_DNA"/>
</dbReference>
<evidence type="ECO:0000313" key="3">
    <source>
        <dbReference type="Proteomes" id="UP001164743"/>
    </source>
</evidence>
<sequence>MLTPGGPVGGAGMNSAGRDGPDHPGDSISSLSRWIIRNFPIRSPTAKERLKTPRKVALLLSHHWLLQVVPPVSPSLFLSGAW</sequence>
<feature type="compositionally biased region" description="Gly residues" evidence="1">
    <location>
        <begin position="1"/>
        <end position="12"/>
    </location>
</feature>
<gene>
    <name evidence="2" type="ORF">PtA15_13A346</name>
</gene>